<feature type="region of interest" description="Disordered" evidence="1">
    <location>
        <begin position="106"/>
        <end position="131"/>
    </location>
</feature>
<protein>
    <submittedName>
        <fullName evidence="3">Uncharacterized protein</fullName>
    </submittedName>
</protein>
<evidence type="ECO:0000256" key="2">
    <source>
        <dbReference type="SAM" id="Phobius"/>
    </source>
</evidence>
<sequence>MSTAMAAYKALRFGGVLQGLGTSVVPLLFWAFILFFVYLGDLTPADMLSKLRAKYSIPFSAVWRTHGGAHYWPGRSGVFSGEGGPGETSSWRITFVSLRLPHRAKTESTASPHQDAWNTRPPPLPTSDTTTAELGMYSEHKDPRSNNSSATMHC</sequence>
<keyword evidence="2" id="KW-0472">Membrane</keyword>
<organism evidence="3 4">
    <name type="scientific">Mycena maculata</name>
    <dbReference type="NCBI Taxonomy" id="230809"/>
    <lineage>
        <taxon>Eukaryota</taxon>
        <taxon>Fungi</taxon>
        <taxon>Dikarya</taxon>
        <taxon>Basidiomycota</taxon>
        <taxon>Agaricomycotina</taxon>
        <taxon>Agaricomycetes</taxon>
        <taxon>Agaricomycetidae</taxon>
        <taxon>Agaricales</taxon>
        <taxon>Marasmiineae</taxon>
        <taxon>Mycenaceae</taxon>
        <taxon>Mycena</taxon>
    </lineage>
</organism>
<feature type="transmembrane region" description="Helical" evidence="2">
    <location>
        <begin position="20"/>
        <end position="40"/>
    </location>
</feature>
<dbReference type="AlphaFoldDB" id="A0AAD7IHQ2"/>
<keyword evidence="2" id="KW-0812">Transmembrane</keyword>
<reference evidence="3" key="1">
    <citation type="submission" date="2023-03" db="EMBL/GenBank/DDBJ databases">
        <title>Massive genome expansion in bonnet fungi (Mycena s.s.) driven by repeated elements and novel gene families across ecological guilds.</title>
        <authorList>
            <consortium name="Lawrence Berkeley National Laboratory"/>
            <person name="Harder C.B."/>
            <person name="Miyauchi S."/>
            <person name="Viragh M."/>
            <person name="Kuo A."/>
            <person name="Thoen E."/>
            <person name="Andreopoulos B."/>
            <person name="Lu D."/>
            <person name="Skrede I."/>
            <person name="Drula E."/>
            <person name="Henrissat B."/>
            <person name="Morin E."/>
            <person name="Kohler A."/>
            <person name="Barry K."/>
            <person name="LaButti K."/>
            <person name="Morin E."/>
            <person name="Salamov A."/>
            <person name="Lipzen A."/>
            <person name="Mereny Z."/>
            <person name="Hegedus B."/>
            <person name="Baldrian P."/>
            <person name="Stursova M."/>
            <person name="Weitz H."/>
            <person name="Taylor A."/>
            <person name="Grigoriev I.V."/>
            <person name="Nagy L.G."/>
            <person name="Martin F."/>
            <person name="Kauserud H."/>
        </authorList>
    </citation>
    <scope>NUCLEOTIDE SEQUENCE</scope>
    <source>
        <strain evidence="3">CBHHK188m</strain>
    </source>
</reference>
<dbReference type="EMBL" id="JARJLG010000117">
    <property type="protein sequence ID" value="KAJ7742489.1"/>
    <property type="molecule type" value="Genomic_DNA"/>
</dbReference>
<keyword evidence="2" id="KW-1133">Transmembrane helix</keyword>
<accession>A0AAD7IHQ2</accession>
<proteinExistence type="predicted"/>
<evidence type="ECO:0000313" key="3">
    <source>
        <dbReference type="EMBL" id="KAJ7742489.1"/>
    </source>
</evidence>
<comment type="caution">
    <text evidence="3">The sequence shown here is derived from an EMBL/GenBank/DDBJ whole genome shotgun (WGS) entry which is preliminary data.</text>
</comment>
<evidence type="ECO:0000313" key="4">
    <source>
        <dbReference type="Proteomes" id="UP001215280"/>
    </source>
</evidence>
<dbReference type="Proteomes" id="UP001215280">
    <property type="component" value="Unassembled WGS sequence"/>
</dbReference>
<evidence type="ECO:0000256" key="1">
    <source>
        <dbReference type="SAM" id="MobiDB-lite"/>
    </source>
</evidence>
<name>A0AAD7IHQ2_9AGAR</name>
<gene>
    <name evidence="3" type="ORF">DFH07DRAFT_777725</name>
</gene>
<keyword evidence="4" id="KW-1185">Reference proteome</keyword>